<dbReference type="Gene3D" id="1.10.443.10">
    <property type="entry name" value="Intergrase catalytic core"/>
    <property type="match status" value="1"/>
</dbReference>
<dbReference type="Gene3D" id="1.10.150.130">
    <property type="match status" value="1"/>
</dbReference>
<dbReference type="AlphaFoldDB" id="A0AAD1R1J3"/>
<sequence>WLRQSTKSLAPSTWSSYAKVWKEWEETVEEVGGDLSEGHRLDVFLWLLCRLFAKGASPAMVDRHMSALAFWFKFQGWEDLTKHFLVRQAVRGFRRGKTSTDVRRPVSFAVLQGLVGKLPELCSSPFEVVLFSGAFVWAFFGAFRIGELVSANKVGVGGLQREDVEVKSDRVQIRLGRSKTDVFGKGCSVVLFELPGSGLCPVACGSGYLGIRPNVSGCFFLHADGTALSRFQFIRIFRLGLVKLGLQPTQFGSHSFRIGAATEAARLGLGDERIKRIGRWESVRFRSLECLVAGTL</sequence>
<keyword evidence="1" id="KW-0238">DNA-binding</keyword>
<dbReference type="GO" id="GO:0003677">
    <property type="term" value="F:DNA binding"/>
    <property type="evidence" value="ECO:0007669"/>
    <property type="project" value="UniProtKB-KW"/>
</dbReference>
<accession>A0AAD1R1J3</accession>
<dbReference type="InterPro" id="IPR013762">
    <property type="entry name" value="Integrase-like_cat_sf"/>
</dbReference>
<dbReference type="GO" id="GO:0015074">
    <property type="term" value="P:DNA integration"/>
    <property type="evidence" value="ECO:0007669"/>
    <property type="project" value="InterPro"/>
</dbReference>
<dbReference type="GO" id="GO:0006310">
    <property type="term" value="P:DNA recombination"/>
    <property type="evidence" value="ECO:0007669"/>
    <property type="project" value="UniProtKB-KW"/>
</dbReference>
<evidence type="ECO:0000313" key="3">
    <source>
        <dbReference type="EMBL" id="CAH2222041.1"/>
    </source>
</evidence>
<dbReference type="Proteomes" id="UP001295444">
    <property type="component" value="Chromosome 01"/>
</dbReference>
<name>A0AAD1R1J3_PELCU</name>
<keyword evidence="2" id="KW-0233">DNA recombination</keyword>
<feature type="non-terminal residue" evidence="3">
    <location>
        <position position="1"/>
    </location>
</feature>
<feature type="non-terminal residue" evidence="3">
    <location>
        <position position="296"/>
    </location>
</feature>
<keyword evidence="4" id="KW-1185">Reference proteome</keyword>
<dbReference type="InterPro" id="IPR011010">
    <property type="entry name" value="DNA_brk_join_enz"/>
</dbReference>
<evidence type="ECO:0000256" key="2">
    <source>
        <dbReference type="ARBA" id="ARBA00023172"/>
    </source>
</evidence>
<dbReference type="SUPFAM" id="SSF56349">
    <property type="entry name" value="DNA breaking-rejoining enzymes"/>
    <property type="match status" value="1"/>
</dbReference>
<dbReference type="InterPro" id="IPR010998">
    <property type="entry name" value="Integrase_recombinase_N"/>
</dbReference>
<reference evidence="3" key="1">
    <citation type="submission" date="2022-03" db="EMBL/GenBank/DDBJ databases">
        <authorList>
            <person name="Alioto T."/>
            <person name="Alioto T."/>
            <person name="Gomez Garrido J."/>
        </authorList>
    </citation>
    <scope>NUCLEOTIDE SEQUENCE</scope>
</reference>
<organism evidence="3 4">
    <name type="scientific">Pelobates cultripes</name>
    <name type="common">Western spadefoot toad</name>
    <dbReference type="NCBI Taxonomy" id="61616"/>
    <lineage>
        <taxon>Eukaryota</taxon>
        <taxon>Metazoa</taxon>
        <taxon>Chordata</taxon>
        <taxon>Craniata</taxon>
        <taxon>Vertebrata</taxon>
        <taxon>Euteleostomi</taxon>
        <taxon>Amphibia</taxon>
        <taxon>Batrachia</taxon>
        <taxon>Anura</taxon>
        <taxon>Pelobatoidea</taxon>
        <taxon>Pelobatidae</taxon>
        <taxon>Pelobates</taxon>
    </lineage>
</organism>
<dbReference type="EMBL" id="OW240912">
    <property type="protein sequence ID" value="CAH2222041.1"/>
    <property type="molecule type" value="Genomic_DNA"/>
</dbReference>
<dbReference type="PANTHER" id="PTHR34605:SF8">
    <property type="entry name" value="FILAGGRIN-2-LIKE ISOFORM X1"/>
    <property type="match status" value="1"/>
</dbReference>
<evidence type="ECO:0000256" key="1">
    <source>
        <dbReference type="ARBA" id="ARBA00023125"/>
    </source>
</evidence>
<evidence type="ECO:0000313" key="4">
    <source>
        <dbReference type="Proteomes" id="UP001295444"/>
    </source>
</evidence>
<dbReference type="InterPro" id="IPR052925">
    <property type="entry name" value="Phage_Integrase-like_Recomb"/>
</dbReference>
<dbReference type="SUPFAM" id="SSF47823">
    <property type="entry name" value="lambda integrase-like, N-terminal domain"/>
    <property type="match status" value="1"/>
</dbReference>
<dbReference type="PANTHER" id="PTHR34605">
    <property type="entry name" value="PHAGE_INTEGRASE DOMAIN-CONTAINING PROTEIN"/>
    <property type="match status" value="1"/>
</dbReference>
<proteinExistence type="predicted"/>
<gene>
    <name evidence="3" type="ORF">PECUL_23A004528</name>
</gene>
<protein>
    <submittedName>
        <fullName evidence="3">Micronuclear linker histone poly -like</fullName>
    </submittedName>
</protein>